<evidence type="ECO:0000256" key="1">
    <source>
        <dbReference type="SAM" id="MobiDB-lite"/>
    </source>
</evidence>
<protein>
    <submittedName>
        <fullName evidence="2">Uncharacterized protein</fullName>
    </submittedName>
</protein>
<accession>A0A8J4PM28</accession>
<name>A0A8J4PM28_9MYCE</name>
<dbReference type="EMBL" id="AJWJ01000482">
    <property type="protein sequence ID" value="KAF2070510.1"/>
    <property type="molecule type" value="Genomic_DNA"/>
</dbReference>
<feature type="region of interest" description="Disordered" evidence="1">
    <location>
        <begin position="12"/>
        <end position="31"/>
    </location>
</feature>
<organism evidence="2 3">
    <name type="scientific">Polysphondylium violaceum</name>
    <dbReference type="NCBI Taxonomy" id="133409"/>
    <lineage>
        <taxon>Eukaryota</taxon>
        <taxon>Amoebozoa</taxon>
        <taxon>Evosea</taxon>
        <taxon>Eumycetozoa</taxon>
        <taxon>Dictyostelia</taxon>
        <taxon>Dictyosteliales</taxon>
        <taxon>Dictyosteliaceae</taxon>
        <taxon>Polysphondylium</taxon>
    </lineage>
</organism>
<evidence type="ECO:0000313" key="2">
    <source>
        <dbReference type="EMBL" id="KAF2070510.1"/>
    </source>
</evidence>
<comment type="caution">
    <text evidence="2">The sequence shown here is derived from an EMBL/GenBank/DDBJ whole genome shotgun (WGS) entry which is preliminary data.</text>
</comment>
<feature type="compositionally biased region" description="Acidic residues" evidence="1">
    <location>
        <begin position="12"/>
        <end position="24"/>
    </location>
</feature>
<dbReference type="Proteomes" id="UP000695562">
    <property type="component" value="Unassembled WGS sequence"/>
</dbReference>
<proteinExistence type="predicted"/>
<dbReference type="AlphaFoldDB" id="A0A8J4PM28"/>
<dbReference type="OrthoDB" id="10608424at2759"/>
<gene>
    <name evidence="2" type="ORF">CYY_008176</name>
</gene>
<reference evidence="2" key="1">
    <citation type="submission" date="2020-01" db="EMBL/GenBank/DDBJ databases">
        <title>Development of genomics and gene disruption for Polysphondylium violaceum indicates a role for the polyketide synthase stlB in stalk morphogenesis.</title>
        <authorList>
            <person name="Narita B."/>
            <person name="Kawabe Y."/>
            <person name="Kin K."/>
            <person name="Saito T."/>
            <person name="Gibbs R."/>
            <person name="Kuspa A."/>
            <person name="Muzny D."/>
            <person name="Queller D."/>
            <person name="Richards S."/>
            <person name="Strassman J."/>
            <person name="Sucgang R."/>
            <person name="Worley K."/>
            <person name="Schaap P."/>
        </authorList>
    </citation>
    <scope>NUCLEOTIDE SEQUENCE</scope>
    <source>
        <strain evidence="2">QSvi11</strain>
    </source>
</reference>
<keyword evidence="3" id="KW-1185">Reference proteome</keyword>
<sequence length="149" mass="17614">MEINLSNLYIVGDEEDNEEEEKEEKEEKEKEKDGFFILIEIISSSRESNIPGKINNFMVERDCFDPRKRDTFTLAKKGETLTERRSDMNMKSCYYDFWKVRSNFSIKDFKSFFNSITTTKPSSIRVTKIANNQHQIFIFNTNCIHIPIS</sequence>
<evidence type="ECO:0000313" key="3">
    <source>
        <dbReference type="Proteomes" id="UP000695562"/>
    </source>
</evidence>